<dbReference type="InterPro" id="IPR050502">
    <property type="entry name" value="Euk_RNA-bind_prot"/>
</dbReference>
<proteinExistence type="predicted"/>
<evidence type="ECO:0000256" key="2">
    <source>
        <dbReference type="PROSITE-ProRule" id="PRU00176"/>
    </source>
</evidence>
<dbReference type="Pfam" id="PF00076">
    <property type="entry name" value="RRM_1"/>
    <property type="match status" value="1"/>
</dbReference>
<organism evidence="4 5">
    <name type="scientific">Paralvinella palmiformis</name>
    <dbReference type="NCBI Taxonomy" id="53620"/>
    <lineage>
        <taxon>Eukaryota</taxon>
        <taxon>Metazoa</taxon>
        <taxon>Spiralia</taxon>
        <taxon>Lophotrochozoa</taxon>
        <taxon>Annelida</taxon>
        <taxon>Polychaeta</taxon>
        <taxon>Sedentaria</taxon>
        <taxon>Canalipalpata</taxon>
        <taxon>Terebellida</taxon>
        <taxon>Terebelliformia</taxon>
        <taxon>Alvinellidae</taxon>
        <taxon>Paralvinella</taxon>
    </lineage>
</organism>
<dbReference type="InterPro" id="IPR035979">
    <property type="entry name" value="RBD_domain_sf"/>
</dbReference>
<comment type="caution">
    <text evidence="4">The sequence shown here is derived from an EMBL/GenBank/DDBJ whole genome shotgun (WGS) entry which is preliminary data.</text>
</comment>
<dbReference type="EMBL" id="JAODUP010000288">
    <property type="protein sequence ID" value="KAK2153712.1"/>
    <property type="molecule type" value="Genomic_DNA"/>
</dbReference>
<evidence type="ECO:0000256" key="1">
    <source>
        <dbReference type="ARBA" id="ARBA00022884"/>
    </source>
</evidence>
<dbReference type="GO" id="GO:0003729">
    <property type="term" value="F:mRNA binding"/>
    <property type="evidence" value="ECO:0007669"/>
    <property type="project" value="TreeGrafter"/>
</dbReference>
<dbReference type="CDD" id="cd00590">
    <property type="entry name" value="RRM_SF"/>
    <property type="match status" value="1"/>
</dbReference>
<accession>A0AAD9N1I3</accession>
<keyword evidence="1 2" id="KW-0694">RNA-binding</keyword>
<dbReference type="PROSITE" id="PS50102">
    <property type="entry name" value="RRM"/>
    <property type="match status" value="1"/>
</dbReference>
<dbReference type="SMART" id="SM00360">
    <property type="entry name" value="RRM"/>
    <property type="match status" value="1"/>
</dbReference>
<dbReference type="AlphaFoldDB" id="A0AAD9N1I3"/>
<evidence type="ECO:0000313" key="5">
    <source>
        <dbReference type="Proteomes" id="UP001208570"/>
    </source>
</evidence>
<dbReference type="Proteomes" id="UP001208570">
    <property type="component" value="Unassembled WGS sequence"/>
</dbReference>
<dbReference type="InterPro" id="IPR012677">
    <property type="entry name" value="Nucleotide-bd_a/b_plait_sf"/>
</dbReference>
<dbReference type="Gene3D" id="3.30.70.330">
    <property type="match status" value="1"/>
</dbReference>
<protein>
    <recommendedName>
        <fullName evidence="3">RRM domain-containing protein</fullName>
    </recommendedName>
</protein>
<gene>
    <name evidence="4" type="ORF">LSH36_288g01033</name>
</gene>
<dbReference type="InterPro" id="IPR000504">
    <property type="entry name" value="RRM_dom"/>
</dbReference>
<evidence type="ECO:0000259" key="3">
    <source>
        <dbReference type="PROSITE" id="PS50102"/>
    </source>
</evidence>
<feature type="non-terminal residue" evidence="4">
    <location>
        <position position="1"/>
    </location>
</feature>
<name>A0AAD9N1I3_9ANNE</name>
<dbReference type="PANTHER" id="PTHR48025">
    <property type="entry name" value="OS02G0815200 PROTEIN"/>
    <property type="match status" value="1"/>
</dbReference>
<dbReference type="GO" id="GO:0005634">
    <property type="term" value="C:nucleus"/>
    <property type="evidence" value="ECO:0007669"/>
    <property type="project" value="TreeGrafter"/>
</dbReference>
<evidence type="ECO:0000313" key="4">
    <source>
        <dbReference type="EMBL" id="KAK2153712.1"/>
    </source>
</evidence>
<keyword evidence="5" id="KW-1185">Reference proteome</keyword>
<dbReference type="SUPFAM" id="SSF54928">
    <property type="entry name" value="RNA-binding domain, RBD"/>
    <property type="match status" value="1"/>
</dbReference>
<sequence>PNRSNSGWDPMKEDFQDSGFNSYVTKSGVNLASQKGDNGMLAGVTLYVSGIPSNLTREALQIMFSQVGEVISVSYLKQREDFEDSYGFVKMATVLAAERAIQNFDNMTFSSGRYRLTVEIARSRDDRYKKTPQQVS</sequence>
<feature type="domain" description="RRM" evidence="3">
    <location>
        <begin position="44"/>
        <end position="123"/>
    </location>
</feature>
<dbReference type="PANTHER" id="PTHR48025:SF1">
    <property type="entry name" value="RRM DOMAIN-CONTAINING PROTEIN"/>
    <property type="match status" value="1"/>
</dbReference>
<reference evidence="4" key="1">
    <citation type="journal article" date="2023" name="Mol. Biol. Evol.">
        <title>Third-Generation Sequencing Reveals the Adaptive Role of the Epigenome in Three Deep-Sea Polychaetes.</title>
        <authorList>
            <person name="Perez M."/>
            <person name="Aroh O."/>
            <person name="Sun Y."/>
            <person name="Lan Y."/>
            <person name="Juniper S.K."/>
            <person name="Young C.R."/>
            <person name="Angers B."/>
            <person name="Qian P.Y."/>
        </authorList>
    </citation>
    <scope>NUCLEOTIDE SEQUENCE</scope>
    <source>
        <strain evidence="4">P08H-3</strain>
    </source>
</reference>